<reference evidence="2 3" key="1">
    <citation type="submission" date="2020-10" db="EMBL/GenBank/DDBJ databases">
        <title>Sequencing the genomes of 1000 actinobacteria strains.</title>
        <authorList>
            <person name="Klenk H.-P."/>
        </authorList>
    </citation>
    <scope>NUCLEOTIDE SEQUENCE [LARGE SCALE GENOMIC DNA]</scope>
    <source>
        <strain evidence="2 3">DSM 45157</strain>
    </source>
</reference>
<evidence type="ECO:0000313" key="2">
    <source>
        <dbReference type="EMBL" id="MBE1456451.1"/>
    </source>
</evidence>
<sequence length="57" mass="6359">MGVRHADYNFAEARRGPPPDTFDRTPARPAHHRLRTLPGTGPGALHPFADPWFARAQ</sequence>
<feature type="region of interest" description="Disordered" evidence="1">
    <location>
        <begin position="1"/>
        <end position="45"/>
    </location>
</feature>
<proteinExistence type="predicted"/>
<name>A0ABR9HBQ0_9ACTN</name>
<keyword evidence="3" id="KW-1185">Reference proteome</keyword>
<dbReference type="Proteomes" id="UP000598217">
    <property type="component" value="Unassembled WGS sequence"/>
</dbReference>
<gene>
    <name evidence="2" type="ORF">H4W79_000665</name>
</gene>
<organism evidence="2 3">
    <name type="scientific">Nocardiopsis terrae</name>
    <dbReference type="NCBI Taxonomy" id="372655"/>
    <lineage>
        <taxon>Bacteria</taxon>
        <taxon>Bacillati</taxon>
        <taxon>Actinomycetota</taxon>
        <taxon>Actinomycetes</taxon>
        <taxon>Streptosporangiales</taxon>
        <taxon>Nocardiopsidaceae</taxon>
        <taxon>Nocardiopsis</taxon>
    </lineage>
</organism>
<feature type="compositionally biased region" description="Basic and acidic residues" evidence="1">
    <location>
        <begin position="1"/>
        <end position="26"/>
    </location>
</feature>
<dbReference type="EMBL" id="JADBDY010000001">
    <property type="protein sequence ID" value="MBE1456451.1"/>
    <property type="molecule type" value="Genomic_DNA"/>
</dbReference>
<protein>
    <submittedName>
        <fullName evidence="2">Uncharacterized protein</fullName>
    </submittedName>
</protein>
<evidence type="ECO:0000256" key="1">
    <source>
        <dbReference type="SAM" id="MobiDB-lite"/>
    </source>
</evidence>
<accession>A0ABR9HBQ0</accession>
<comment type="caution">
    <text evidence="2">The sequence shown here is derived from an EMBL/GenBank/DDBJ whole genome shotgun (WGS) entry which is preliminary data.</text>
</comment>
<evidence type="ECO:0000313" key="3">
    <source>
        <dbReference type="Proteomes" id="UP000598217"/>
    </source>
</evidence>